<feature type="compositionally biased region" description="Acidic residues" evidence="1">
    <location>
        <begin position="1421"/>
        <end position="1432"/>
    </location>
</feature>
<name>A0A9P0E1E4_PHYSR</name>
<reference evidence="2" key="1">
    <citation type="submission" date="2022-01" db="EMBL/GenBank/DDBJ databases">
        <authorList>
            <person name="King R."/>
        </authorList>
    </citation>
    <scope>NUCLEOTIDE SEQUENCE</scope>
</reference>
<feature type="compositionally biased region" description="Basic residues" evidence="1">
    <location>
        <begin position="1375"/>
        <end position="1387"/>
    </location>
</feature>
<dbReference type="PRINTS" id="PR01217">
    <property type="entry name" value="PRICHEXTENSN"/>
</dbReference>
<feature type="compositionally biased region" description="Basic and acidic residues" evidence="1">
    <location>
        <begin position="1351"/>
        <end position="1360"/>
    </location>
</feature>
<dbReference type="Pfam" id="PF14924">
    <property type="entry name" value="MAP10_N"/>
    <property type="match status" value="1"/>
</dbReference>
<keyword evidence="3" id="KW-1185">Reference proteome</keyword>
<feature type="region of interest" description="Disordered" evidence="1">
    <location>
        <begin position="1270"/>
        <end position="1448"/>
    </location>
</feature>
<protein>
    <submittedName>
        <fullName evidence="2">Uncharacterized protein</fullName>
    </submittedName>
</protein>
<gene>
    <name evidence="2" type="ORF">PHYEVI_LOCUS10354</name>
</gene>
<dbReference type="OrthoDB" id="7883086at2759"/>
<feature type="compositionally biased region" description="Basic and acidic residues" evidence="1">
    <location>
        <begin position="1179"/>
        <end position="1192"/>
    </location>
</feature>
<sequence>MSNKLFLWEFLISKIKFDLNVLSVPTYGSISFKINTSHQTTDIKADECPLEGVPPDFRPGDGEFVVQMGKTTLFSATAEELQINLKGNSLLMDVLVLNKKVASFTRKWPAAILEFVKQVASSGRTTESFVYDKTFDFANADEKKIVFVDMKIKLVFVGENIETYFSFRHHEPIFMNPKSRVAFSCNKDVAAEGVPSFMPMAPFQDDDKVSWIGIFERPMPPDAISVAPFGGDGLSRASAYWDKISVKFKPDDNKFIDTLKTSKRTKFAQPPEGEKEGTELTSEKIMRKLCKNPACPAAKKFKDYGLGPLATGAGLGTMYKKVQPTKTYRLSNTYGVFTNYGPYGVFAKSKLPFFPPQEIPTDSCPVDFPCASDDEPAIDCSCPSLEEQPPSIRKSSCSCRKSSSRRLRGGEEGKIFDDDRFAEVPLRLRGGSAMEAEYPLEAFEYEFALYKSLDSDGTDLTDLASTLNEFGGFVLDNSESWRLRGGGKKVKTSSKCEDEEKPPMKSPMEECKSVMIQFDEILTKYKNALGPCGEATCPFSQNVCDQYCKKICKANEDPCPCVQKDSCIEKPCDIDECPFKEKPPGKLKGGCGSPKCPYAQYKLGLVTDDAELELAYLPPPIRGKCGDPKCEYPPQFLALPPIHWDCPDPLPQGSCKNPNCPHQPAGLRELKVPPPSAPCGSACCPYALPPPCDLPSCPFKEKPCPFRRRKKAGEANPTCSSSESEDDDGACCNPECPFSGGKQKKPSKPKCPPPPGCCPPPPGCCPPPPGCCPPPPGCCPPPPGCCPSPPGCCTPPRCCPPSPGCCPKPPGCPPPPGCCPPPPGCCPKPPGCCPKPPGCPPPPGCCPKPPGCPPPPGCCPKPPGCPPPPGCCPKPPGCPPPPGCKPPKGCKPKPIPSGCSVPCCPEKKKPGCCCEKDNDSEESFCDSPECPLNVAKRPKGTGCLPKPTSCENPECPSRAYQRHKKKDSDDELICDNDDCPYREGMGNRDDDDVCANPLCPYNDAPKKNQKCANPNCPFAGAEDGDFDDFDENYDGSICSNADCPFQAYKNKKKSDACDNPCCPQKGKLSKETEEVCNDCTDLLCNNPDCPNFKPPTKSSGPQYCDNPVCPFSKEYQTSVCVDPFCPYAQPLPSCGIPNCPYEKKPIMFCPSPICPSKFPKTPVESEAEDKPPAKPSPNAEDKKKKERRDSGTSEKQQPAVKSIGTDTKSKKGKSSYAYELGDQWPGVKIGHKECLLPYFRVPQKMGWMWCLQQPYFRCKARLAAGVHLQDRGGHHQGAPRTEGPRHTQRAGVRLEGRRRKELGGLQRQRQTQTDLAHHQERRRLQHHHESSQGSQHPRRNRGSLHGVHAHAVQDHQEQTARRRRRRFLPLQRSTGRQRRQRAGHRVHAAGGNHPSGQVQEEEERHPHRDAVQSGGFRRQEEGEEAADEEGQGEEGRRRQEEEGEEEVRGSRLLLDVCRCLFVSNKI</sequence>
<accession>A0A9P0E1E4</accession>
<evidence type="ECO:0000256" key="1">
    <source>
        <dbReference type="SAM" id="MobiDB-lite"/>
    </source>
</evidence>
<dbReference type="EMBL" id="OU900100">
    <property type="protein sequence ID" value="CAH1187257.1"/>
    <property type="molecule type" value="Genomic_DNA"/>
</dbReference>
<dbReference type="Proteomes" id="UP001153712">
    <property type="component" value="Chromosome 7"/>
</dbReference>
<feature type="region of interest" description="Disordered" evidence="1">
    <location>
        <begin position="1160"/>
        <end position="1212"/>
    </location>
</feature>
<feature type="non-terminal residue" evidence="2">
    <location>
        <position position="1466"/>
    </location>
</feature>
<evidence type="ECO:0000313" key="3">
    <source>
        <dbReference type="Proteomes" id="UP001153712"/>
    </source>
</evidence>
<organism evidence="2 3">
    <name type="scientific">Phyllotreta striolata</name>
    <name type="common">Striped flea beetle</name>
    <name type="synonym">Crioceris striolata</name>
    <dbReference type="NCBI Taxonomy" id="444603"/>
    <lineage>
        <taxon>Eukaryota</taxon>
        <taxon>Metazoa</taxon>
        <taxon>Ecdysozoa</taxon>
        <taxon>Arthropoda</taxon>
        <taxon>Hexapoda</taxon>
        <taxon>Insecta</taxon>
        <taxon>Pterygota</taxon>
        <taxon>Neoptera</taxon>
        <taxon>Endopterygota</taxon>
        <taxon>Coleoptera</taxon>
        <taxon>Polyphaga</taxon>
        <taxon>Cucujiformia</taxon>
        <taxon>Chrysomeloidea</taxon>
        <taxon>Chrysomelidae</taxon>
        <taxon>Galerucinae</taxon>
        <taxon>Alticini</taxon>
        <taxon>Phyllotreta</taxon>
    </lineage>
</organism>
<proteinExistence type="predicted"/>
<evidence type="ECO:0000313" key="2">
    <source>
        <dbReference type="EMBL" id="CAH1187257.1"/>
    </source>
</evidence>